<organism evidence="1 2">
    <name type="scientific">Gemmobacter megaterium</name>
    <dbReference type="NCBI Taxonomy" id="1086013"/>
    <lineage>
        <taxon>Bacteria</taxon>
        <taxon>Pseudomonadati</taxon>
        <taxon>Pseudomonadota</taxon>
        <taxon>Alphaproteobacteria</taxon>
        <taxon>Rhodobacterales</taxon>
        <taxon>Paracoccaceae</taxon>
        <taxon>Gemmobacter</taxon>
    </lineage>
</organism>
<dbReference type="EMBL" id="FTOT01000008">
    <property type="protein sequence ID" value="SIT20151.1"/>
    <property type="molecule type" value="Genomic_DNA"/>
</dbReference>
<keyword evidence="2" id="KW-1185">Reference proteome</keyword>
<protein>
    <submittedName>
        <fullName evidence="1">Uncharacterized protein</fullName>
    </submittedName>
</protein>
<dbReference type="Proteomes" id="UP000186141">
    <property type="component" value="Unassembled WGS sequence"/>
</dbReference>
<proteinExistence type="predicted"/>
<sequence>MRVIWYLLGRWNEALARRAERRGRQRRAKAAAYFLRLDG</sequence>
<evidence type="ECO:0000313" key="1">
    <source>
        <dbReference type="EMBL" id="SIT20151.1"/>
    </source>
</evidence>
<accession>A0A1N7QBC0</accession>
<reference evidence="1 2" key="1">
    <citation type="submission" date="2017-01" db="EMBL/GenBank/DDBJ databases">
        <authorList>
            <person name="Mah S.A."/>
            <person name="Swanson W.J."/>
            <person name="Moy G.W."/>
            <person name="Vacquier V.D."/>
        </authorList>
    </citation>
    <scope>NUCLEOTIDE SEQUENCE [LARGE SCALE GENOMIC DNA]</scope>
    <source>
        <strain evidence="1 2">DSM 26375</strain>
    </source>
</reference>
<evidence type="ECO:0000313" key="2">
    <source>
        <dbReference type="Proteomes" id="UP000186141"/>
    </source>
</evidence>
<gene>
    <name evidence="1" type="ORF">SAMN05421774_10882</name>
</gene>
<dbReference type="STRING" id="1086013.SAMN05421774_10882"/>
<name>A0A1N7QBC0_9RHOB</name>
<dbReference type="AlphaFoldDB" id="A0A1N7QBC0"/>